<name>B6YXS8_THEON</name>
<dbReference type="KEGG" id="ton:TON_1401"/>
<dbReference type="HOGENOM" id="CLU_3094322_0_0_2"/>
<proteinExistence type="predicted"/>
<sequence length="51" mass="6074">MWDYFLFPKIEGHPNKVDMILRTIEELQSIGHEIGEVIYVDDRTLMSMKSF</sequence>
<dbReference type="EMBL" id="CP000855">
    <property type="protein sequence ID" value="ACJ16891.1"/>
    <property type="molecule type" value="Genomic_DNA"/>
</dbReference>
<dbReference type="Proteomes" id="UP000002727">
    <property type="component" value="Chromosome"/>
</dbReference>
<organism evidence="1 2">
    <name type="scientific">Thermococcus onnurineus (strain NA1)</name>
    <dbReference type="NCBI Taxonomy" id="523850"/>
    <lineage>
        <taxon>Archaea</taxon>
        <taxon>Methanobacteriati</taxon>
        <taxon>Methanobacteriota</taxon>
        <taxon>Thermococci</taxon>
        <taxon>Thermococcales</taxon>
        <taxon>Thermococcaceae</taxon>
        <taxon>Thermococcus</taxon>
    </lineage>
</organism>
<gene>
    <name evidence="1" type="ordered locus">TON_1401</name>
</gene>
<keyword evidence="2" id="KW-1185">Reference proteome</keyword>
<protein>
    <submittedName>
        <fullName evidence="1">Uncharacterized protein</fullName>
    </submittedName>
</protein>
<dbReference type="PATRIC" id="fig|523850.10.peg.1411"/>
<accession>B6YXS8</accession>
<dbReference type="AlphaFoldDB" id="B6YXS8"/>
<evidence type="ECO:0000313" key="1">
    <source>
        <dbReference type="EMBL" id="ACJ16891.1"/>
    </source>
</evidence>
<dbReference type="eggNOG" id="arCOG04046">
    <property type="taxonomic scope" value="Archaea"/>
</dbReference>
<reference evidence="1 2" key="1">
    <citation type="journal article" date="2008" name="J. Bacteriol.">
        <title>The complete genome sequence of Thermococcus onnurineus NA1 reveals a mixed heterotrophic and carboxydotrophic metabolism.</title>
        <authorList>
            <person name="Lee H.S."/>
            <person name="Kang S.G."/>
            <person name="Bae S.S."/>
            <person name="Lim J.K."/>
            <person name="Cho Y."/>
            <person name="Kim Y.J."/>
            <person name="Jeon J.H."/>
            <person name="Cha S.S."/>
            <person name="Kwon K.K."/>
            <person name="Kim H.T."/>
            <person name="Park C.J."/>
            <person name="Lee H.W."/>
            <person name="Kim S.I."/>
            <person name="Chun J."/>
            <person name="Colwell R.R."/>
            <person name="Kim S.J."/>
            <person name="Lee J.H."/>
        </authorList>
    </citation>
    <scope>NUCLEOTIDE SEQUENCE [LARGE SCALE GENOMIC DNA]</scope>
    <source>
        <strain evidence="1 2">NA1</strain>
    </source>
</reference>
<evidence type="ECO:0000313" key="2">
    <source>
        <dbReference type="Proteomes" id="UP000002727"/>
    </source>
</evidence>